<dbReference type="OrthoDB" id="10335909at2759"/>
<dbReference type="Proteomes" id="UP000887013">
    <property type="component" value="Unassembled WGS sequence"/>
</dbReference>
<gene>
    <name evidence="1" type="ORF">NPIL_493921</name>
</gene>
<dbReference type="EMBL" id="BMAW01027786">
    <property type="protein sequence ID" value="GFU04044.1"/>
    <property type="molecule type" value="Genomic_DNA"/>
</dbReference>
<comment type="caution">
    <text evidence="1">The sequence shown here is derived from an EMBL/GenBank/DDBJ whole genome shotgun (WGS) entry which is preliminary data.</text>
</comment>
<organism evidence="1 2">
    <name type="scientific">Nephila pilipes</name>
    <name type="common">Giant wood spider</name>
    <name type="synonym">Nephila maculata</name>
    <dbReference type="NCBI Taxonomy" id="299642"/>
    <lineage>
        <taxon>Eukaryota</taxon>
        <taxon>Metazoa</taxon>
        <taxon>Ecdysozoa</taxon>
        <taxon>Arthropoda</taxon>
        <taxon>Chelicerata</taxon>
        <taxon>Arachnida</taxon>
        <taxon>Araneae</taxon>
        <taxon>Araneomorphae</taxon>
        <taxon>Entelegynae</taxon>
        <taxon>Araneoidea</taxon>
        <taxon>Nephilidae</taxon>
        <taxon>Nephila</taxon>
    </lineage>
</organism>
<protein>
    <submittedName>
        <fullName evidence="1">Uncharacterized protein</fullName>
    </submittedName>
</protein>
<evidence type="ECO:0000313" key="1">
    <source>
        <dbReference type="EMBL" id="GFU04044.1"/>
    </source>
</evidence>
<accession>A0A8X6Q389</accession>
<proteinExistence type="predicted"/>
<keyword evidence="2" id="KW-1185">Reference proteome</keyword>
<reference evidence="1" key="1">
    <citation type="submission" date="2020-08" db="EMBL/GenBank/DDBJ databases">
        <title>Multicomponent nature underlies the extraordinary mechanical properties of spider dragline silk.</title>
        <authorList>
            <person name="Kono N."/>
            <person name="Nakamura H."/>
            <person name="Mori M."/>
            <person name="Yoshida Y."/>
            <person name="Ohtoshi R."/>
            <person name="Malay A.D."/>
            <person name="Moran D.A.P."/>
            <person name="Tomita M."/>
            <person name="Numata K."/>
            <person name="Arakawa K."/>
        </authorList>
    </citation>
    <scope>NUCLEOTIDE SEQUENCE</scope>
</reference>
<sequence length="215" mass="24670">MTGKNIKEKALKLRGCSDSFISIRIGPQTFIYERNTNLDCRLQRLTSLLLGYLKILQLFNFIFSCAVRSQFDIPRKIQLMSSQTPHSPIALVIDKEASATVASLFTFFRFIAKRKVRWNHIHLQHVLSSMKAPKQRTGIGNRSWALIAITKKPLRITQWTPFFTVTSLQLVQRKNESPARNSTISFDTEYEPHRTWIAFDPSGSKISPIAYNPVN</sequence>
<dbReference type="AlphaFoldDB" id="A0A8X6Q389"/>
<name>A0A8X6Q389_NEPPI</name>
<evidence type="ECO:0000313" key="2">
    <source>
        <dbReference type="Proteomes" id="UP000887013"/>
    </source>
</evidence>